<evidence type="ECO:0000256" key="3">
    <source>
        <dbReference type="ARBA" id="ARBA00023134"/>
    </source>
</evidence>
<protein>
    <recommendedName>
        <fullName evidence="9">AIG1-type G domain-containing protein</fullName>
    </recommendedName>
</protein>
<dbReference type="AlphaFoldDB" id="A0A8C7JX62"/>
<evidence type="ECO:0000256" key="2">
    <source>
        <dbReference type="ARBA" id="ARBA00022741"/>
    </source>
</evidence>
<evidence type="ECO:0008006" key="9">
    <source>
        <dbReference type="Google" id="ProtNLM"/>
    </source>
</evidence>
<organism evidence="7 8">
    <name type="scientific">Oncorhynchus kisutch</name>
    <name type="common">Coho salmon</name>
    <name type="synonym">Salmo kisutch</name>
    <dbReference type="NCBI Taxonomy" id="8019"/>
    <lineage>
        <taxon>Eukaryota</taxon>
        <taxon>Metazoa</taxon>
        <taxon>Chordata</taxon>
        <taxon>Craniata</taxon>
        <taxon>Vertebrata</taxon>
        <taxon>Euteleostomi</taxon>
        <taxon>Actinopterygii</taxon>
        <taxon>Neopterygii</taxon>
        <taxon>Teleostei</taxon>
        <taxon>Protacanthopterygii</taxon>
        <taxon>Salmoniformes</taxon>
        <taxon>Salmonidae</taxon>
        <taxon>Salmoninae</taxon>
        <taxon>Oncorhynchus</taxon>
    </lineage>
</organism>
<dbReference type="Gene3D" id="1.20.1480.30">
    <property type="entry name" value="Designed four-helix bundle protein"/>
    <property type="match status" value="1"/>
</dbReference>
<keyword evidence="2" id="KW-0547">Nucleotide-binding</keyword>
<evidence type="ECO:0000313" key="8">
    <source>
        <dbReference type="Proteomes" id="UP000694557"/>
    </source>
</evidence>
<name>A0A8C7JX62_ONCKI</name>
<dbReference type="InterPro" id="IPR004020">
    <property type="entry name" value="DAPIN"/>
</dbReference>
<dbReference type="PANTHER" id="PTHR10903:SF168">
    <property type="entry name" value="GTPASE IMAP FAMILY MEMBER 4-RELATED"/>
    <property type="match status" value="1"/>
</dbReference>
<dbReference type="GO" id="GO:0005525">
    <property type="term" value="F:GTP binding"/>
    <property type="evidence" value="ECO:0007669"/>
    <property type="project" value="UniProtKB-KW"/>
</dbReference>
<dbReference type="Pfam" id="PF02758">
    <property type="entry name" value="PYRIN"/>
    <property type="match status" value="1"/>
</dbReference>
<dbReference type="PROSITE" id="PS50824">
    <property type="entry name" value="DAPIN"/>
    <property type="match status" value="1"/>
</dbReference>
<feature type="domain" description="AIG1-type G" evidence="6">
    <location>
        <begin position="33"/>
        <end position="233"/>
    </location>
</feature>
<comment type="similarity">
    <text evidence="1">Belongs to the TRAFAC class TrmE-Era-EngA-EngB-Septin-like GTPase superfamily. AIG1/Toc34/Toc159-like paraseptin GTPase family. IAN subfamily.</text>
</comment>
<dbReference type="Proteomes" id="UP000694557">
    <property type="component" value="Unassembled WGS sequence"/>
</dbReference>
<dbReference type="Ensembl" id="ENSOKIT00005099994.1">
    <property type="protein sequence ID" value="ENSOKIP00005093552.1"/>
    <property type="gene ID" value="ENSOKIG00005040822.1"/>
</dbReference>
<keyword evidence="8" id="KW-1185">Reference proteome</keyword>
<dbReference type="SUPFAM" id="SSF47986">
    <property type="entry name" value="DEATH domain"/>
    <property type="match status" value="1"/>
</dbReference>
<accession>A0A8C7JX62</accession>
<keyword evidence="3" id="KW-0342">GTP-binding</keyword>
<evidence type="ECO:0000259" key="6">
    <source>
        <dbReference type="PROSITE" id="PS51720"/>
    </source>
</evidence>
<evidence type="ECO:0000256" key="1">
    <source>
        <dbReference type="ARBA" id="ARBA00008535"/>
    </source>
</evidence>
<dbReference type="GeneTree" id="ENSGT00940000162556"/>
<evidence type="ECO:0000256" key="4">
    <source>
        <dbReference type="SAM" id="MobiDB-lite"/>
    </source>
</evidence>
<dbReference type="InterPro" id="IPR011029">
    <property type="entry name" value="DEATH-like_dom_sf"/>
</dbReference>
<dbReference type="InterPro" id="IPR006703">
    <property type="entry name" value="G_AIG1"/>
</dbReference>
<dbReference type="InterPro" id="IPR027417">
    <property type="entry name" value="P-loop_NTPase"/>
</dbReference>
<feature type="compositionally biased region" description="Basic and acidic residues" evidence="4">
    <location>
        <begin position="302"/>
        <end position="380"/>
    </location>
</feature>
<dbReference type="Gene3D" id="3.40.50.300">
    <property type="entry name" value="P-loop containing nucleotide triphosphate hydrolases"/>
    <property type="match status" value="1"/>
</dbReference>
<proteinExistence type="inferred from homology"/>
<evidence type="ECO:0000313" key="7">
    <source>
        <dbReference type="Ensembl" id="ENSOKIP00005093552.1"/>
    </source>
</evidence>
<dbReference type="Pfam" id="PF04548">
    <property type="entry name" value="AIG1"/>
    <property type="match status" value="1"/>
</dbReference>
<sequence>MVSQWLKMGSGSSASDKIPLVEKDESKEDVVLFEKLDFVIIGYHGAGKNKTGNIILNKKEFSYWTSWSKQAVKKESNSGNHKITVVRTPGWSGKLSTETKQQILKSVQSSFTDGPNALLLVIKIGCTDSLAIFTNEEGKSMFEEMFTENVWENIIVLFTNEKGLMKENMPIDEYITKLKLDWLIEKCEGRYFCLSDINSWKVQSRELIYNLEVNIAENKNENFNMEDIATENKLKKKTCLKNNLEKKCNQLKSHLPSYRKNKKKIESIEIKIEKLEKIIKQKTEEIQELQAQIDQLSPKVKKQTEEDKETKEELKQTKEELKQTKEELKQTKEESKQTKEELKQTKEELKQTKEESKQTKEELKQTKEESKQTKEELKQTKEELKQTKEELKQTKEELKQTKEELKQTKETLKQTQDKLTATEEMSTNRITEKGTWQNTLNSILGELLEDEFKKLKHLLTEIPSGKLEHAKQLDVGDMMIKAFGFNESITKTRDLMKRIPRNDPAVQDILEPFLLEIGEAL</sequence>
<dbReference type="PROSITE" id="PS51720">
    <property type="entry name" value="G_AIG1"/>
    <property type="match status" value="1"/>
</dbReference>
<evidence type="ECO:0000259" key="5">
    <source>
        <dbReference type="PROSITE" id="PS50824"/>
    </source>
</evidence>
<dbReference type="Gene3D" id="1.10.533.10">
    <property type="entry name" value="Death Domain, Fas"/>
    <property type="match status" value="1"/>
</dbReference>
<reference evidence="7" key="2">
    <citation type="submission" date="2025-09" db="UniProtKB">
        <authorList>
            <consortium name="Ensembl"/>
        </authorList>
    </citation>
    <scope>IDENTIFICATION</scope>
</reference>
<feature type="region of interest" description="Disordered" evidence="4">
    <location>
        <begin position="296"/>
        <end position="380"/>
    </location>
</feature>
<reference evidence="7" key="1">
    <citation type="submission" date="2025-08" db="UniProtKB">
        <authorList>
            <consortium name="Ensembl"/>
        </authorList>
    </citation>
    <scope>IDENTIFICATION</scope>
</reference>
<feature type="domain" description="Pyrin" evidence="5">
    <location>
        <begin position="425"/>
        <end position="521"/>
    </location>
</feature>
<dbReference type="InterPro" id="IPR045058">
    <property type="entry name" value="GIMA/IAN/Toc"/>
</dbReference>
<dbReference type="PANTHER" id="PTHR10903">
    <property type="entry name" value="GTPASE, IMAP FAMILY MEMBER-RELATED"/>
    <property type="match status" value="1"/>
</dbReference>